<keyword evidence="9" id="KW-1185">Reference proteome</keyword>
<evidence type="ECO:0000259" key="7">
    <source>
        <dbReference type="Pfam" id="PF11765"/>
    </source>
</evidence>
<dbReference type="EMBL" id="LXTC01000001">
    <property type="protein sequence ID" value="OBA24114.1"/>
    <property type="molecule type" value="Genomic_DNA"/>
</dbReference>
<dbReference type="GeneID" id="30028617"/>
<protein>
    <recommendedName>
        <fullName evidence="7">Hyphally-regulated cell wall protein N-terminal domain-containing protein</fullName>
    </recommendedName>
</protein>
<proteinExistence type="predicted"/>
<dbReference type="InterPro" id="IPR021031">
    <property type="entry name" value="Hyphal-reg_cell_wall_N"/>
</dbReference>
<comment type="subcellular location">
    <subcellularLocation>
        <location evidence="1">Secreted</location>
        <location evidence="1">Cell wall</location>
    </subcellularLocation>
</comment>
<evidence type="ECO:0000256" key="5">
    <source>
        <dbReference type="ARBA" id="ARBA00023180"/>
    </source>
</evidence>
<gene>
    <name evidence="8" type="ORF">METBIDRAFT_30457</name>
</gene>
<evidence type="ECO:0000313" key="9">
    <source>
        <dbReference type="Proteomes" id="UP000092555"/>
    </source>
</evidence>
<keyword evidence="3" id="KW-0964">Secreted</keyword>
<evidence type="ECO:0000256" key="2">
    <source>
        <dbReference type="ARBA" id="ARBA00022512"/>
    </source>
</evidence>
<reference evidence="8 9" key="1">
    <citation type="submission" date="2016-05" db="EMBL/GenBank/DDBJ databases">
        <title>Comparative genomics of biotechnologically important yeasts.</title>
        <authorList>
            <consortium name="DOE Joint Genome Institute"/>
            <person name="Riley R."/>
            <person name="Haridas S."/>
            <person name="Wolfe K.H."/>
            <person name="Lopes M.R."/>
            <person name="Hittinger C.T."/>
            <person name="Goker M."/>
            <person name="Salamov A."/>
            <person name="Wisecaver J."/>
            <person name="Long T.M."/>
            <person name="Aerts A.L."/>
            <person name="Barry K."/>
            <person name="Choi C."/>
            <person name="Clum A."/>
            <person name="Coughlan A.Y."/>
            <person name="Deshpande S."/>
            <person name="Douglass A.P."/>
            <person name="Hanson S.J."/>
            <person name="Klenk H.-P."/>
            <person name="LaButti K."/>
            <person name="Lapidus A."/>
            <person name="Lindquist E."/>
            <person name="Lipzen A."/>
            <person name="Meier-kolthoff J.P."/>
            <person name="Ohm R.A."/>
            <person name="Otillar R.P."/>
            <person name="Pangilinan J."/>
            <person name="Peng Y."/>
            <person name="Rokas A."/>
            <person name="Rosa C.A."/>
            <person name="Scheuner C."/>
            <person name="Sibirny A.A."/>
            <person name="Slot J.C."/>
            <person name="Stielow J.B."/>
            <person name="Sun H."/>
            <person name="Kurtzman C.P."/>
            <person name="Blackwell M."/>
            <person name="Grigoriev I.V."/>
            <person name="Jeffries T.W."/>
        </authorList>
    </citation>
    <scope>NUCLEOTIDE SEQUENCE [LARGE SCALE GENOMIC DNA]</scope>
    <source>
        <strain evidence="8 9">NRRL YB-4993</strain>
    </source>
</reference>
<evidence type="ECO:0000256" key="4">
    <source>
        <dbReference type="ARBA" id="ARBA00022729"/>
    </source>
</evidence>
<feature type="domain" description="Hyphally-regulated cell wall protein N-terminal" evidence="7">
    <location>
        <begin position="12"/>
        <end position="324"/>
    </location>
</feature>
<sequence length="335" mass="37209">MRLNICVTLPYFFTQILAVIISQNTITTNQRVEVIASLTINEGVFYSIIHNNFLTLLDKFENAGRLYVTASTGSQASLLLTGIHFKNSGVIVFESFPLGESTYHIYAENFFENNGVMLFGTLGESSGITRISVLARESWTNTGMMFFVESRGLPSHLLLGKSNSTRKNVTITNEGTICFKNLFWRSFTRIEGYGCIAIGFESTFEVDISKYSVSPLQIFSLDPTNSRLIVRGLKTPMDEIPVIKVVGLGEGNSIEVEVLYRQIAAWEFSSPGLFSLLIADTPRVTFDLGPEYSLRDFQVSASFYGCKITVHRPVPPLPLVCRCDVEFPSAPTALP</sequence>
<dbReference type="Proteomes" id="UP000092555">
    <property type="component" value="Unassembled WGS sequence"/>
</dbReference>
<keyword evidence="4 6" id="KW-0732">Signal</keyword>
<dbReference type="Pfam" id="PF11765">
    <property type="entry name" value="Hyphal_reg_CWP"/>
    <property type="match status" value="1"/>
</dbReference>
<name>A0A1A0HIY0_9ASCO</name>
<dbReference type="RefSeq" id="XP_018714595.1">
    <property type="nucleotide sequence ID" value="XM_018855641.1"/>
</dbReference>
<accession>A0A1A0HIY0</accession>
<evidence type="ECO:0000256" key="3">
    <source>
        <dbReference type="ARBA" id="ARBA00022525"/>
    </source>
</evidence>
<comment type="caution">
    <text evidence="8">The sequence shown here is derived from an EMBL/GenBank/DDBJ whole genome shotgun (WGS) entry which is preliminary data.</text>
</comment>
<dbReference type="STRING" id="869754.A0A1A0HIY0"/>
<feature type="signal peptide" evidence="6">
    <location>
        <begin position="1"/>
        <end position="18"/>
    </location>
</feature>
<feature type="chain" id="PRO_5008291817" description="Hyphally-regulated cell wall protein N-terminal domain-containing protein" evidence="6">
    <location>
        <begin position="19"/>
        <end position="335"/>
    </location>
</feature>
<dbReference type="OrthoDB" id="4022214at2759"/>
<evidence type="ECO:0000256" key="1">
    <source>
        <dbReference type="ARBA" id="ARBA00004191"/>
    </source>
</evidence>
<keyword evidence="5" id="KW-0325">Glycoprotein</keyword>
<evidence type="ECO:0000256" key="6">
    <source>
        <dbReference type="SAM" id="SignalP"/>
    </source>
</evidence>
<dbReference type="GO" id="GO:0009277">
    <property type="term" value="C:fungal-type cell wall"/>
    <property type="evidence" value="ECO:0007669"/>
    <property type="project" value="UniProtKB-ARBA"/>
</dbReference>
<evidence type="ECO:0000313" key="8">
    <source>
        <dbReference type="EMBL" id="OBA24114.1"/>
    </source>
</evidence>
<organism evidence="8 9">
    <name type="scientific">Metschnikowia bicuspidata var. bicuspidata NRRL YB-4993</name>
    <dbReference type="NCBI Taxonomy" id="869754"/>
    <lineage>
        <taxon>Eukaryota</taxon>
        <taxon>Fungi</taxon>
        <taxon>Dikarya</taxon>
        <taxon>Ascomycota</taxon>
        <taxon>Saccharomycotina</taxon>
        <taxon>Pichiomycetes</taxon>
        <taxon>Metschnikowiaceae</taxon>
        <taxon>Metschnikowia</taxon>
    </lineage>
</organism>
<dbReference type="AlphaFoldDB" id="A0A1A0HIY0"/>
<keyword evidence="2" id="KW-0134">Cell wall</keyword>